<dbReference type="Proteomes" id="UP000035642">
    <property type="component" value="Unassembled WGS sequence"/>
</dbReference>
<feature type="transmembrane region" description="Helical" evidence="1">
    <location>
        <begin position="34"/>
        <end position="52"/>
    </location>
</feature>
<protein>
    <submittedName>
        <fullName evidence="3">Very-long-chain 3-oxoacyl-CoA synthase</fullName>
    </submittedName>
</protein>
<reference evidence="2" key="1">
    <citation type="submission" date="2012-09" db="EMBL/GenBank/DDBJ databases">
        <authorList>
            <person name="Martin A.A."/>
        </authorList>
    </citation>
    <scope>NUCLEOTIDE SEQUENCE</scope>
</reference>
<dbReference type="STRING" id="6313.A0A0K0DHY6"/>
<reference evidence="3" key="2">
    <citation type="submission" date="2017-02" db="UniProtKB">
        <authorList>
            <consortium name="WormBaseParasite"/>
        </authorList>
    </citation>
    <scope>IDENTIFICATION</scope>
</reference>
<keyword evidence="1" id="KW-0472">Membrane</keyword>
<name>A0A0K0DHY6_ANGCA</name>
<evidence type="ECO:0000256" key="1">
    <source>
        <dbReference type="SAM" id="Phobius"/>
    </source>
</evidence>
<keyword evidence="2" id="KW-1185">Reference proteome</keyword>
<dbReference type="WBParaSite" id="ACAC_0001085201-mRNA-1">
    <property type="protein sequence ID" value="ACAC_0001085201-mRNA-1"/>
    <property type="gene ID" value="ACAC_0001085201"/>
</dbReference>
<keyword evidence="1" id="KW-1133">Transmembrane helix</keyword>
<accession>A0A0K0DHY6</accession>
<feature type="transmembrane region" description="Helical" evidence="1">
    <location>
        <begin position="64"/>
        <end position="89"/>
    </location>
</feature>
<keyword evidence="1" id="KW-0812">Transmembrane</keyword>
<dbReference type="InterPro" id="IPR019428">
    <property type="entry name" value="7TM_GPCR_serpentine_rcpt_Str"/>
</dbReference>
<evidence type="ECO:0000313" key="3">
    <source>
        <dbReference type="WBParaSite" id="ACAC_0001085201-mRNA-1"/>
    </source>
</evidence>
<dbReference type="AlphaFoldDB" id="A0A0K0DHY6"/>
<sequence length="143" mass="16827">LIILLPRVKEFLAIQYQNLELAGRKSLVKKWSILPKYLVFQTIFLHGYTYMAYSNSHIGNYRPWGFLCLCFFIGMYGMNTAILTIQFIYRYLAVCRSQRNFSFCNIKFTKVFATENNDKMRLLSLNTVLKSSYVQCKQTSRVV</sequence>
<proteinExistence type="predicted"/>
<evidence type="ECO:0000313" key="2">
    <source>
        <dbReference type="Proteomes" id="UP000035642"/>
    </source>
</evidence>
<dbReference type="Pfam" id="PF10326">
    <property type="entry name" value="7TM_GPCR_Str"/>
    <property type="match status" value="1"/>
</dbReference>
<organism evidence="2 3">
    <name type="scientific">Angiostrongylus cantonensis</name>
    <name type="common">Rat lungworm</name>
    <dbReference type="NCBI Taxonomy" id="6313"/>
    <lineage>
        <taxon>Eukaryota</taxon>
        <taxon>Metazoa</taxon>
        <taxon>Ecdysozoa</taxon>
        <taxon>Nematoda</taxon>
        <taxon>Chromadorea</taxon>
        <taxon>Rhabditida</taxon>
        <taxon>Rhabditina</taxon>
        <taxon>Rhabditomorpha</taxon>
        <taxon>Strongyloidea</taxon>
        <taxon>Metastrongylidae</taxon>
        <taxon>Angiostrongylus</taxon>
    </lineage>
</organism>